<dbReference type="InterPro" id="IPR017871">
    <property type="entry name" value="ABC_transporter-like_CS"/>
</dbReference>
<evidence type="ECO:0000256" key="4">
    <source>
        <dbReference type="ARBA" id="ARBA00022692"/>
    </source>
</evidence>
<dbReference type="PANTHER" id="PTHR11384">
    <property type="entry name" value="ATP-BINDING CASSETTE, SUB-FAMILY D MEMBER"/>
    <property type="match status" value="1"/>
</dbReference>
<dbReference type="PROSITE" id="PS50893">
    <property type="entry name" value="ABC_TRANSPORTER_2"/>
    <property type="match status" value="1"/>
</dbReference>
<dbReference type="Proteomes" id="UP001198602">
    <property type="component" value="Unassembled WGS sequence"/>
</dbReference>
<name>A0ABS7Y727_9BURK</name>
<dbReference type="SUPFAM" id="SSF90123">
    <property type="entry name" value="ABC transporter transmembrane region"/>
    <property type="match status" value="1"/>
</dbReference>
<keyword evidence="8 9" id="KW-0472">Membrane</keyword>
<keyword evidence="6 12" id="KW-0067">ATP-binding</keyword>
<dbReference type="SMART" id="SM00382">
    <property type="entry name" value="AAA"/>
    <property type="match status" value="1"/>
</dbReference>
<dbReference type="InterPro" id="IPR003439">
    <property type="entry name" value="ABC_transporter-like_ATP-bd"/>
</dbReference>
<dbReference type="InterPro" id="IPR027417">
    <property type="entry name" value="P-loop_NTPase"/>
</dbReference>
<dbReference type="PROSITE" id="PS00211">
    <property type="entry name" value="ABC_TRANSPORTER_1"/>
    <property type="match status" value="1"/>
</dbReference>
<evidence type="ECO:0000259" key="11">
    <source>
        <dbReference type="PROSITE" id="PS50929"/>
    </source>
</evidence>
<proteinExistence type="predicted"/>
<keyword evidence="13" id="KW-1185">Reference proteome</keyword>
<dbReference type="InterPro" id="IPR050835">
    <property type="entry name" value="ABC_transporter_sub-D"/>
</dbReference>
<sequence length="575" mass="64208">MREHVQDPPRPRLRTLVFSFWRESRSWQAYLMLAVVLSIMFGSASLHIWANKLSGEVTDALISMKWERIWPVMALTVVAGLIAAVTTVVNTALQGLIDLRWRTWLTEKLQREWLGAHAFYDIEREGVLSNADQRIAEDVRMFTDQTLTLSLNFLSVIVNVVTYSALLWGLSGILRFNAGGVGFAIPGYMVFIAFAYNFTLLALVHWVGKRMIGLNMERQGVEADYRFAAMQVRENAEQIAFYGGAEAERSRLTRLFAKIRFNTVSLIGRQAKILMTQSVYGQVFTGLPILAALPRYLAGELTMGGITRVAGAYGMLSNSLNFFAQAYQGYASWLANANRVRDLQWAIHKAQQRRSGFALAHKPSSALTTGTLTVRDPLQRILTEVGPLRFAPGERWMVRGPSGAGKSTLLRVLAGLWPHGAGSVAVPEGARLMFVPQRSYLPSGPFKQAMCYPHSQDAFDDAHCRQVLAYCGLDHRIPDLYAFDNWQQQLSGGEQQRVAFARVLLHAPDFVFLDEATSALDPALETRLYTALTEALPTATIISVAHRAELARFHDRVLEIRPHTENCTEALTQSA</sequence>
<dbReference type="PANTHER" id="PTHR11384:SF59">
    <property type="entry name" value="LYSOSOMAL COBALAMIN TRANSPORTER ABCD4"/>
    <property type="match status" value="1"/>
</dbReference>
<evidence type="ECO:0000256" key="6">
    <source>
        <dbReference type="ARBA" id="ARBA00022840"/>
    </source>
</evidence>
<feature type="domain" description="ABC transmembrane type-1" evidence="11">
    <location>
        <begin position="34"/>
        <end position="332"/>
    </location>
</feature>
<dbReference type="InterPro" id="IPR036640">
    <property type="entry name" value="ABC1_TM_sf"/>
</dbReference>
<evidence type="ECO:0000256" key="8">
    <source>
        <dbReference type="ARBA" id="ARBA00023136"/>
    </source>
</evidence>
<evidence type="ECO:0000256" key="1">
    <source>
        <dbReference type="ARBA" id="ARBA00004651"/>
    </source>
</evidence>
<evidence type="ECO:0000256" key="5">
    <source>
        <dbReference type="ARBA" id="ARBA00022741"/>
    </source>
</evidence>
<feature type="domain" description="ABC transporter" evidence="10">
    <location>
        <begin position="367"/>
        <end position="574"/>
    </location>
</feature>
<evidence type="ECO:0000256" key="3">
    <source>
        <dbReference type="ARBA" id="ARBA00022475"/>
    </source>
</evidence>
<evidence type="ECO:0000259" key="10">
    <source>
        <dbReference type="PROSITE" id="PS50893"/>
    </source>
</evidence>
<organism evidence="12 13">
    <name type="scientific">Massilia hydrophila</name>
    <dbReference type="NCBI Taxonomy" id="3044279"/>
    <lineage>
        <taxon>Bacteria</taxon>
        <taxon>Pseudomonadati</taxon>
        <taxon>Pseudomonadota</taxon>
        <taxon>Betaproteobacteria</taxon>
        <taxon>Burkholderiales</taxon>
        <taxon>Oxalobacteraceae</taxon>
        <taxon>Telluria group</taxon>
        <taxon>Massilia</taxon>
    </lineage>
</organism>
<dbReference type="GO" id="GO:0005524">
    <property type="term" value="F:ATP binding"/>
    <property type="evidence" value="ECO:0007669"/>
    <property type="project" value="UniProtKB-KW"/>
</dbReference>
<feature type="transmembrane region" description="Helical" evidence="9">
    <location>
        <begin position="149"/>
        <end position="168"/>
    </location>
</feature>
<dbReference type="EMBL" id="JAHYBX010000001">
    <property type="protein sequence ID" value="MCA1855498.1"/>
    <property type="molecule type" value="Genomic_DNA"/>
</dbReference>
<keyword evidence="2" id="KW-0813">Transport</keyword>
<reference evidence="12 13" key="1">
    <citation type="submission" date="2021-07" db="EMBL/GenBank/DDBJ databases">
        <title>Characterization of Violacein-producing bacteria and related species.</title>
        <authorList>
            <person name="Wilson H.S."/>
            <person name="De Leon M.E."/>
        </authorList>
    </citation>
    <scope>NUCLEOTIDE SEQUENCE [LARGE SCALE GENOMIC DNA]</scope>
    <source>
        <strain evidence="12 13">HSC-2F05</strain>
    </source>
</reference>
<evidence type="ECO:0000313" key="12">
    <source>
        <dbReference type="EMBL" id="MCA1855498.1"/>
    </source>
</evidence>
<feature type="transmembrane region" description="Helical" evidence="9">
    <location>
        <begin position="29"/>
        <end position="49"/>
    </location>
</feature>
<dbReference type="RefSeq" id="WP_225237839.1">
    <property type="nucleotide sequence ID" value="NZ_JAHYBX010000001.1"/>
</dbReference>
<dbReference type="SUPFAM" id="SSF52540">
    <property type="entry name" value="P-loop containing nucleoside triphosphate hydrolases"/>
    <property type="match status" value="1"/>
</dbReference>
<keyword evidence="5" id="KW-0547">Nucleotide-binding</keyword>
<keyword evidence="4 9" id="KW-0812">Transmembrane</keyword>
<dbReference type="InterPro" id="IPR011527">
    <property type="entry name" value="ABC1_TM_dom"/>
</dbReference>
<keyword evidence="3" id="KW-1003">Cell membrane</keyword>
<keyword evidence="7 9" id="KW-1133">Transmembrane helix</keyword>
<dbReference type="Gene3D" id="1.20.1560.10">
    <property type="entry name" value="ABC transporter type 1, transmembrane domain"/>
    <property type="match status" value="1"/>
</dbReference>
<evidence type="ECO:0000256" key="7">
    <source>
        <dbReference type="ARBA" id="ARBA00022989"/>
    </source>
</evidence>
<comment type="subcellular location">
    <subcellularLocation>
        <location evidence="1">Cell membrane</location>
        <topology evidence="1">Multi-pass membrane protein</topology>
    </subcellularLocation>
</comment>
<dbReference type="PROSITE" id="PS50929">
    <property type="entry name" value="ABC_TM1F"/>
    <property type="match status" value="1"/>
</dbReference>
<dbReference type="Pfam" id="PF00005">
    <property type="entry name" value="ABC_tran"/>
    <property type="match status" value="1"/>
</dbReference>
<evidence type="ECO:0000256" key="2">
    <source>
        <dbReference type="ARBA" id="ARBA00022448"/>
    </source>
</evidence>
<evidence type="ECO:0000313" key="13">
    <source>
        <dbReference type="Proteomes" id="UP001198602"/>
    </source>
</evidence>
<dbReference type="CDD" id="cd03223">
    <property type="entry name" value="ABCD_peroxisomal_ALDP"/>
    <property type="match status" value="1"/>
</dbReference>
<protein>
    <submittedName>
        <fullName evidence="12">ABC transporter ATP-binding protein/permease</fullName>
    </submittedName>
</protein>
<accession>A0ABS7Y727</accession>
<feature type="transmembrane region" description="Helical" evidence="9">
    <location>
        <begin position="188"/>
        <end position="208"/>
    </location>
</feature>
<gene>
    <name evidence="12" type="ORF">LE190_06100</name>
</gene>
<dbReference type="InterPro" id="IPR003593">
    <property type="entry name" value="AAA+_ATPase"/>
</dbReference>
<evidence type="ECO:0000256" key="9">
    <source>
        <dbReference type="SAM" id="Phobius"/>
    </source>
</evidence>
<dbReference type="Gene3D" id="3.40.50.300">
    <property type="entry name" value="P-loop containing nucleotide triphosphate hydrolases"/>
    <property type="match status" value="1"/>
</dbReference>
<dbReference type="Pfam" id="PF06472">
    <property type="entry name" value="ABC_membrane_2"/>
    <property type="match status" value="1"/>
</dbReference>
<feature type="transmembrane region" description="Helical" evidence="9">
    <location>
        <begin position="69"/>
        <end position="93"/>
    </location>
</feature>
<comment type="caution">
    <text evidence="12">The sequence shown here is derived from an EMBL/GenBank/DDBJ whole genome shotgun (WGS) entry which is preliminary data.</text>
</comment>